<dbReference type="SUPFAM" id="SSF100950">
    <property type="entry name" value="NagB/RpiA/CoA transferase-like"/>
    <property type="match status" value="1"/>
</dbReference>
<dbReference type="EC" id="5.3.1.6" evidence="3"/>
<keyword evidence="5" id="KW-1185">Reference proteome</keyword>
<dbReference type="GO" id="GO:0005829">
    <property type="term" value="C:cytosol"/>
    <property type="evidence" value="ECO:0007669"/>
    <property type="project" value="TreeGrafter"/>
</dbReference>
<sequence length="232" mass="26285">MIWKNNISENFNWGQEISNIDQKEIVAKKISKLVQDSQTIGIGSGSTAFLALKHIAQKVKEEQLTIKVIPTSYEIELACTYLGLTLTTLQQERPDWYFDGADEVDVDNNLIKGRGGAMFREKLLLMSSNKNYIIVDKSKMVTHLGEKFKVPIEVIPEAINYVRHSLVKMDIVTMDLRMATKKDGPVITENGNFILDVKFKKIERTFEKDIKNIVGVIASGLFQNYDISIITP</sequence>
<dbReference type="Pfam" id="PF06026">
    <property type="entry name" value="Rib_5-P_isom_A"/>
    <property type="match status" value="1"/>
</dbReference>
<protein>
    <recommendedName>
        <fullName evidence="3">Ribose 5-phosphate isomerase A</fullName>
        <ecNumber evidence="3">5.3.1.6</ecNumber>
    </recommendedName>
</protein>
<dbReference type="CDD" id="cd01398">
    <property type="entry name" value="RPI_A"/>
    <property type="match status" value="1"/>
</dbReference>
<dbReference type="RefSeq" id="WP_267676232.1">
    <property type="nucleotide sequence ID" value="NZ_CP113088.1"/>
</dbReference>
<keyword evidence="2 4" id="KW-0413">Isomerase</keyword>
<dbReference type="GO" id="GO:0006014">
    <property type="term" value="P:D-ribose metabolic process"/>
    <property type="evidence" value="ECO:0007669"/>
    <property type="project" value="TreeGrafter"/>
</dbReference>
<gene>
    <name evidence="4" type="primary">rpiA</name>
    <name evidence="4" type="ORF">N7U66_17080</name>
</gene>
<dbReference type="Gene3D" id="3.30.70.260">
    <property type="match status" value="1"/>
</dbReference>
<evidence type="ECO:0000256" key="3">
    <source>
        <dbReference type="NCBIfam" id="TIGR00021"/>
    </source>
</evidence>
<reference evidence="4" key="1">
    <citation type="submission" date="2022-11" db="EMBL/GenBank/DDBJ databases">
        <title>Lacinutrix neustonica HL-RS19T sp. nov., isolated from the surface microlayer sample of brackish Lake Shihwa.</title>
        <authorList>
            <person name="Choi J.Y."/>
            <person name="Hwang C.Y."/>
        </authorList>
    </citation>
    <scope>NUCLEOTIDE SEQUENCE</scope>
    <source>
        <strain evidence="4">HL-RS19</strain>
    </source>
</reference>
<evidence type="ECO:0000256" key="1">
    <source>
        <dbReference type="ARBA" id="ARBA00008088"/>
    </source>
</evidence>
<dbReference type="Proteomes" id="UP001164705">
    <property type="component" value="Chromosome"/>
</dbReference>
<dbReference type="PANTHER" id="PTHR11934">
    <property type="entry name" value="RIBOSE-5-PHOSPHATE ISOMERASE"/>
    <property type="match status" value="1"/>
</dbReference>
<proteinExistence type="inferred from homology"/>
<dbReference type="KEGG" id="lnu:N7U66_17080"/>
<dbReference type="AlphaFoldDB" id="A0A9E8MUI3"/>
<comment type="similarity">
    <text evidence="1">Belongs to the ribose 5-phosphate isomerase family.</text>
</comment>
<dbReference type="Gene3D" id="3.40.50.1360">
    <property type="match status" value="1"/>
</dbReference>
<name>A0A9E8MUI3_9FLAO</name>
<evidence type="ECO:0000256" key="2">
    <source>
        <dbReference type="ARBA" id="ARBA00023235"/>
    </source>
</evidence>
<dbReference type="NCBIfam" id="TIGR00021">
    <property type="entry name" value="rpiA"/>
    <property type="match status" value="1"/>
</dbReference>
<accession>A0A9E8MUI3</accession>
<dbReference type="EMBL" id="CP113088">
    <property type="protein sequence ID" value="WAC01631.1"/>
    <property type="molecule type" value="Genomic_DNA"/>
</dbReference>
<dbReference type="PANTHER" id="PTHR11934:SF0">
    <property type="entry name" value="RIBOSE-5-PHOSPHATE ISOMERASE"/>
    <property type="match status" value="1"/>
</dbReference>
<evidence type="ECO:0000313" key="5">
    <source>
        <dbReference type="Proteomes" id="UP001164705"/>
    </source>
</evidence>
<evidence type="ECO:0000313" key="4">
    <source>
        <dbReference type="EMBL" id="WAC01631.1"/>
    </source>
</evidence>
<dbReference type="InterPro" id="IPR037171">
    <property type="entry name" value="NagB/RpiA_transferase-like"/>
</dbReference>
<organism evidence="4 5">
    <name type="scientific">Lacinutrix neustonica</name>
    <dbReference type="NCBI Taxonomy" id="2980107"/>
    <lineage>
        <taxon>Bacteria</taxon>
        <taxon>Pseudomonadati</taxon>
        <taxon>Bacteroidota</taxon>
        <taxon>Flavobacteriia</taxon>
        <taxon>Flavobacteriales</taxon>
        <taxon>Flavobacteriaceae</taxon>
        <taxon>Lacinutrix</taxon>
    </lineage>
</organism>
<dbReference type="FunFam" id="3.30.70.260:FF:000018">
    <property type="entry name" value="Ribose-5-phosphate isomerase A"/>
    <property type="match status" value="1"/>
</dbReference>
<dbReference type="GO" id="GO:0009052">
    <property type="term" value="P:pentose-phosphate shunt, non-oxidative branch"/>
    <property type="evidence" value="ECO:0007669"/>
    <property type="project" value="InterPro"/>
</dbReference>
<dbReference type="GO" id="GO:0004751">
    <property type="term" value="F:ribose-5-phosphate isomerase activity"/>
    <property type="evidence" value="ECO:0007669"/>
    <property type="project" value="UniProtKB-UniRule"/>
</dbReference>
<dbReference type="SUPFAM" id="SSF75445">
    <property type="entry name" value="D-ribose-5-phosphate isomerase (RpiA), lid domain"/>
    <property type="match status" value="1"/>
</dbReference>
<dbReference type="InterPro" id="IPR004788">
    <property type="entry name" value="Ribose5P_isomerase_type_A"/>
</dbReference>